<gene>
    <name evidence="2" type="ORF">BC781_105185</name>
</gene>
<organism evidence="2 3">
    <name type="scientific">Sediminitomix flava</name>
    <dbReference type="NCBI Taxonomy" id="379075"/>
    <lineage>
        <taxon>Bacteria</taxon>
        <taxon>Pseudomonadati</taxon>
        <taxon>Bacteroidota</taxon>
        <taxon>Cytophagia</taxon>
        <taxon>Cytophagales</taxon>
        <taxon>Flammeovirgaceae</taxon>
        <taxon>Sediminitomix</taxon>
    </lineage>
</organism>
<dbReference type="InterPro" id="IPR050322">
    <property type="entry name" value="Fe-S_cluster_asmbl/transfer"/>
</dbReference>
<comment type="caution">
    <text evidence="2">The sequence shown here is derived from an EMBL/GenBank/DDBJ whole genome shotgun (WGS) entry which is preliminary data.</text>
</comment>
<dbReference type="GO" id="GO:0051537">
    <property type="term" value="F:2 iron, 2 sulfur cluster binding"/>
    <property type="evidence" value="ECO:0007669"/>
    <property type="project" value="TreeGrafter"/>
</dbReference>
<dbReference type="PANTHER" id="PTHR10072">
    <property type="entry name" value="IRON-SULFUR CLUSTER ASSEMBLY PROTEIN"/>
    <property type="match status" value="1"/>
</dbReference>
<name>A0A315Z7U9_SEDFL</name>
<dbReference type="PANTHER" id="PTHR10072:SF41">
    <property type="entry name" value="IRON-SULFUR CLUSTER ASSEMBLY 1 HOMOLOG, MITOCHONDRIAL"/>
    <property type="match status" value="1"/>
</dbReference>
<evidence type="ECO:0000259" key="1">
    <source>
        <dbReference type="Pfam" id="PF01521"/>
    </source>
</evidence>
<dbReference type="InterPro" id="IPR035903">
    <property type="entry name" value="HesB-like_dom_sf"/>
</dbReference>
<evidence type="ECO:0000313" key="2">
    <source>
        <dbReference type="EMBL" id="PWJ40121.1"/>
    </source>
</evidence>
<dbReference type="SUPFAM" id="SSF89360">
    <property type="entry name" value="HesB-like domain"/>
    <property type="match status" value="1"/>
</dbReference>
<reference evidence="2 3" key="1">
    <citation type="submission" date="2018-03" db="EMBL/GenBank/DDBJ databases">
        <title>Genomic Encyclopedia of Archaeal and Bacterial Type Strains, Phase II (KMG-II): from individual species to whole genera.</title>
        <authorList>
            <person name="Goeker M."/>
        </authorList>
    </citation>
    <scope>NUCLEOTIDE SEQUENCE [LARGE SCALE GENOMIC DNA]</scope>
    <source>
        <strain evidence="2 3">DSM 28229</strain>
    </source>
</reference>
<dbReference type="EMBL" id="QGDO01000005">
    <property type="protein sequence ID" value="PWJ40121.1"/>
    <property type="molecule type" value="Genomic_DNA"/>
</dbReference>
<evidence type="ECO:0000313" key="3">
    <source>
        <dbReference type="Proteomes" id="UP000245535"/>
    </source>
</evidence>
<proteinExistence type="predicted"/>
<sequence>MKLLPLSITDKASKEIQDIMQNKSIPEDYQFRVGMRGSGCGGAGFFIGFDTKKDDDEIYEINSIKVLVDKKHLMYLLDLEIDFEERVDERGFIFNKK</sequence>
<dbReference type="InterPro" id="IPR000361">
    <property type="entry name" value="ATAP_core_dom"/>
</dbReference>
<dbReference type="AlphaFoldDB" id="A0A315Z7U9"/>
<dbReference type="Proteomes" id="UP000245535">
    <property type="component" value="Unassembled WGS sequence"/>
</dbReference>
<dbReference type="Pfam" id="PF01521">
    <property type="entry name" value="Fe-S_biosyn"/>
    <property type="match status" value="1"/>
</dbReference>
<protein>
    <submittedName>
        <fullName evidence="2">Iron-sulfur cluster assembly protein</fullName>
    </submittedName>
</protein>
<dbReference type="GO" id="GO:0016226">
    <property type="term" value="P:iron-sulfur cluster assembly"/>
    <property type="evidence" value="ECO:0007669"/>
    <property type="project" value="TreeGrafter"/>
</dbReference>
<dbReference type="GO" id="GO:0005737">
    <property type="term" value="C:cytoplasm"/>
    <property type="evidence" value="ECO:0007669"/>
    <property type="project" value="TreeGrafter"/>
</dbReference>
<dbReference type="Gene3D" id="2.60.300.12">
    <property type="entry name" value="HesB-like domain"/>
    <property type="match status" value="1"/>
</dbReference>
<feature type="domain" description="Core" evidence="1">
    <location>
        <begin position="6"/>
        <end position="95"/>
    </location>
</feature>
<keyword evidence="3" id="KW-1185">Reference proteome</keyword>
<dbReference type="OrthoDB" id="9801228at2"/>
<dbReference type="RefSeq" id="WP_109620566.1">
    <property type="nucleotide sequence ID" value="NZ_QGDO01000005.1"/>
</dbReference>
<accession>A0A315Z7U9</accession>